<feature type="compositionally biased region" description="Low complexity" evidence="9">
    <location>
        <begin position="353"/>
        <end position="368"/>
    </location>
</feature>
<dbReference type="Pfam" id="PF24357">
    <property type="entry name" value="TMD0_ABC"/>
    <property type="match status" value="1"/>
</dbReference>
<evidence type="ECO:0000256" key="7">
    <source>
        <dbReference type="ARBA" id="ARBA00023136"/>
    </source>
</evidence>
<dbReference type="InterPro" id="IPR003439">
    <property type="entry name" value="ABC_transporter-like_ATP-bd"/>
</dbReference>
<dbReference type="InterPro" id="IPR003593">
    <property type="entry name" value="AAA+_ATPase"/>
</dbReference>
<dbReference type="PROSITE" id="PS50929">
    <property type="entry name" value="ABC_TM1F"/>
    <property type="match status" value="2"/>
</dbReference>
<dbReference type="InterPro" id="IPR036640">
    <property type="entry name" value="ABC1_TM_sf"/>
</dbReference>
<evidence type="ECO:0000256" key="6">
    <source>
        <dbReference type="ARBA" id="ARBA00022989"/>
    </source>
</evidence>
<dbReference type="PANTHER" id="PTHR24223:SF399">
    <property type="entry name" value="ABC TRANSPORTER ATNG"/>
    <property type="match status" value="1"/>
</dbReference>
<dbReference type="Gene3D" id="3.40.50.300">
    <property type="entry name" value="P-loop containing nucleotide triphosphate hydrolases"/>
    <property type="match status" value="2"/>
</dbReference>
<feature type="region of interest" description="Disordered" evidence="9">
    <location>
        <begin position="353"/>
        <end position="416"/>
    </location>
</feature>
<keyword evidence="3 10" id="KW-0812">Transmembrane</keyword>
<evidence type="ECO:0000256" key="9">
    <source>
        <dbReference type="SAM" id="MobiDB-lite"/>
    </source>
</evidence>
<keyword evidence="4" id="KW-0547">Nucleotide-binding</keyword>
<feature type="domain" description="ABC transporter" evidence="11">
    <location>
        <begin position="1238"/>
        <end position="1483"/>
    </location>
</feature>
<feature type="region of interest" description="Disordered" evidence="9">
    <location>
        <begin position="871"/>
        <end position="894"/>
    </location>
</feature>
<evidence type="ECO:0000256" key="4">
    <source>
        <dbReference type="ARBA" id="ARBA00022741"/>
    </source>
</evidence>
<dbReference type="PROSITE" id="PS50893">
    <property type="entry name" value="ABC_TRANSPORTER_2"/>
    <property type="match status" value="2"/>
</dbReference>
<dbReference type="SUPFAM" id="SSF90123">
    <property type="entry name" value="ABC transporter transmembrane region"/>
    <property type="match status" value="2"/>
</dbReference>
<proteinExistence type="predicted"/>
<keyword evidence="5" id="KW-0067">ATP-binding</keyword>
<accession>A0A3N4K913</accession>
<evidence type="ECO:0000313" key="13">
    <source>
        <dbReference type="EMBL" id="RPB06923.1"/>
    </source>
</evidence>
<dbReference type="SMART" id="SM00382">
    <property type="entry name" value="AAA"/>
    <property type="match status" value="2"/>
</dbReference>
<feature type="transmembrane region" description="Helical" evidence="10">
    <location>
        <begin position="951"/>
        <end position="974"/>
    </location>
</feature>
<feature type="region of interest" description="Disordered" evidence="9">
    <location>
        <begin position="1209"/>
        <end position="1228"/>
    </location>
</feature>
<feature type="transmembrane region" description="Helical" evidence="10">
    <location>
        <begin position="1130"/>
        <end position="1152"/>
    </location>
</feature>
<dbReference type="CDD" id="cd18580">
    <property type="entry name" value="ABC_6TM_ABCC_D2"/>
    <property type="match status" value="1"/>
</dbReference>
<feature type="transmembrane region" description="Helical" evidence="10">
    <location>
        <begin position="32"/>
        <end position="53"/>
    </location>
</feature>
<dbReference type="InterPro" id="IPR027417">
    <property type="entry name" value="P-loop_NTPase"/>
</dbReference>
<feature type="transmembrane region" description="Helical" evidence="10">
    <location>
        <begin position="302"/>
        <end position="323"/>
    </location>
</feature>
<name>A0A3N4K913_9PEZI</name>
<dbReference type="InterPro" id="IPR017871">
    <property type="entry name" value="ABC_transporter-like_CS"/>
</dbReference>
<feature type="transmembrane region" description="Helical" evidence="10">
    <location>
        <begin position="455"/>
        <end position="478"/>
    </location>
</feature>
<dbReference type="InParanoid" id="A0A3N4K913"/>
<evidence type="ECO:0000259" key="12">
    <source>
        <dbReference type="PROSITE" id="PS50929"/>
    </source>
</evidence>
<dbReference type="Proteomes" id="UP000277580">
    <property type="component" value="Unassembled WGS sequence"/>
</dbReference>
<evidence type="ECO:0000256" key="1">
    <source>
        <dbReference type="ARBA" id="ARBA00004141"/>
    </source>
</evidence>
<dbReference type="InterPro" id="IPR056227">
    <property type="entry name" value="TMD0_ABC"/>
</dbReference>
<evidence type="ECO:0000256" key="5">
    <source>
        <dbReference type="ARBA" id="ARBA00022840"/>
    </source>
</evidence>
<gene>
    <name evidence="13" type="ORF">P167DRAFT_568904</name>
</gene>
<evidence type="ECO:0000256" key="10">
    <source>
        <dbReference type="SAM" id="Phobius"/>
    </source>
</evidence>
<organism evidence="13 14">
    <name type="scientific">Morchella conica CCBAS932</name>
    <dbReference type="NCBI Taxonomy" id="1392247"/>
    <lineage>
        <taxon>Eukaryota</taxon>
        <taxon>Fungi</taxon>
        <taxon>Dikarya</taxon>
        <taxon>Ascomycota</taxon>
        <taxon>Pezizomycotina</taxon>
        <taxon>Pezizomycetes</taxon>
        <taxon>Pezizales</taxon>
        <taxon>Morchellaceae</taxon>
        <taxon>Morchella</taxon>
    </lineage>
</organism>
<dbReference type="STRING" id="1392247.A0A3N4K913"/>
<feature type="domain" description="ABC transmembrane type-1" evidence="12">
    <location>
        <begin position="916"/>
        <end position="1196"/>
    </location>
</feature>
<feature type="transmembrane region" description="Helical" evidence="10">
    <location>
        <begin position="905"/>
        <end position="931"/>
    </location>
</feature>
<dbReference type="InterPro" id="IPR011527">
    <property type="entry name" value="ABC1_TM_dom"/>
</dbReference>
<evidence type="ECO:0000259" key="11">
    <source>
        <dbReference type="PROSITE" id="PS50893"/>
    </source>
</evidence>
<dbReference type="SUPFAM" id="SSF52540">
    <property type="entry name" value="P-loop containing nucleoside triphosphate hydrolases"/>
    <property type="match status" value="2"/>
</dbReference>
<dbReference type="FunFam" id="1.20.1560.10:FF:000066">
    <property type="entry name" value="ABC multidrug transporter (Eurofung)"/>
    <property type="match status" value="1"/>
</dbReference>
<dbReference type="GO" id="GO:0140359">
    <property type="term" value="F:ABC-type transporter activity"/>
    <property type="evidence" value="ECO:0007669"/>
    <property type="project" value="InterPro"/>
</dbReference>
<dbReference type="PROSITE" id="PS00211">
    <property type="entry name" value="ABC_TRANSPORTER_1"/>
    <property type="match status" value="2"/>
</dbReference>
<keyword evidence="14" id="KW-1185">Reference proteome</keyword>
<feature type="transmembrane region" description="Helical" evidence="10">
    <location>
        <begin position="148"/>
        <end position="169"/>
    </location>
</feature>
<feature type="domain" description="ABC transporter" evidence="11">
    <location>
        <begin position="634"/>
        <end position="854"/>
    </location>
</feature>
<evidence type="ECO:0000256" key="8">
    <source>
        <dbReference type="ARBA" id="ARBA00023180"/>
    </source>
</evidence>
<feature type="transmembrane region" description="Helical" evidence="10">
    <location>
        <begin position="265"/>
        <end position="282"/>
    </location>
</feature>
<keyword evidence="2" id="KW-0813">Transport</keyword>
<dbReference type="OrthoDB" id="6500128at2759"/>
<reference evidence="13 14" key="1">
    <citation type="journal article" date="2018" name="Nat. Ecol. Evol.">
        <title>Pezizomycetes genomes reveal the molecular basis of ectomycorrhizal truffle lifestyle.</title>
        <authorList>
            <person name="Murat C."/>
            <person name="Payen T."/>
            <person name="Noel B."/>
            <person name="Kuo A."/>
            <person name="Morin E."/>
            <person name="Chen J."/>
            <person name="Kohler A."/>
            <person name="Krizsan K."/>
            <person name="Balestrini R."/>
            <person name="Da Silva C."/>
            <person name="Montanini B."/>
            <person name="Hainaut M."/>
            <person name="Levati E."/>
            <person name="Barry K.W."/>
            <person name="Belfiori B."/>
            <person name="Cichocki N."/>
            <person name="Clum A."/>
            <person name="Dockter R.B."/>
            <person name="Fauchery L."/>
            <person name="Guy J."/>
            <person name="Iotti M."/>
            <person name="Le Tacon F."/>
            <person name="Lindquist E.A."/>
            <person name="Lipzen A."/>
            <person name="Malagnac F."/>
            <person name="Mello A."/>
            <person name="Molinier V."/>
            <person name="Miyauchi S."/>
            <person name="Poulain J."/>
            <person name="Riccioni C."/>
            <person name="Rubini A."/>
            <person name="Sitrit Y."/>
            <person name="Splivallo R."/>
            <person name="Traeger S."/>
            <person name="Wang M."/>
            <person name="Zifcakova L."/>
            <person name="Wipf D."/>
            <person name="Zambonelli A."/>
            <person name="Paolocci F."/>
            <person name="Nowrousian M."/>
            <person name="Ottonello S."/>
            <person name="Baldrian P."/>
            <person name="Spatafora J.W."/>
            <person name="Henrissat B."/>
            <person name="Nagy L.G."/>
            <person name="Aury J.M."/>
            <person name="Wincker P."/>
            <person name="Grigoriev I.V."/>
            <person name="Bonfante P."/>
            <person name="Martin F.M."/>
        </authorList>
    </citation>
    <scope>NUCLEOTIDE SEQUENCE [LARGE SCALE GENOMIC DNA]</scope>
    <source>
        <strain evidence="13 14">CCBAS932</strain>
    </source>
</reference>
<evidence type="ECO:0000256" key="2">
    <source>
        <dbReference type="ARBA" id="ARBA00022448"/>
    </source>
</evidence>
<feature type="compositionally biased region" description="Low complexity" evidence="9">
    <location>
        <begin position="388"/>
        <end position="399"/>
    </location>
</feature>
<dbReference type="CDD" id="cd18579">
    <property type="entry name" value="ABC_6TM_ABCC_D1"/>
    <property type="match status" value="1"/>
</dbReference>
<dbReference type="Pfam" id="PF00664">
    <property type="entry name" value="ABC_membrane"/>
    <property type="match status" value="2"/>
</dbReference>
<dbReference type="GO" id="GO:0005524">
    <property type="term" value="F:ATP binding"/>
    <property type="evidence" value="ECO:0007669"/>
    <property type="project" value="UniProtKB-KW"/>
</dbReference>
<protein>
    <submittedName>
        <fullName evidence="13">P-loop containing nucleoside triphosphate hydrolase protein</fullName>
    </submittedName>
</protein>
<keyword evidence="8" id="KW-0325">Glycoprotein</keyword>
<dbReference type="EMBL" id="ML119206">
    <property type="protein sequence ID" value="RPB06923.1"/>
    <property type="molecule type" value="Genomic_DNA"/>
</dbReference>
<feature type="transmembrane region" description="Helical" evidence="10">
    <location>
        <begin position="577"/>
        <end position="595"/>
    </location>
</feature>
<dbReference type="Pfam" id="PF00005">
    <property type="entry name" value="ABC_tran"/>
    <property type="match status" value="2"/>
</dbReference>
<dbReference type="InterPro" id="IPR050173">
    <property type="entry name" value="ABC_transporter_C-like"/>
</dbReference>
<dbReference type="PANTHER" id="PTHR24223">
    <property type="entry name" value="ATP-BINDING CASSETTE SUB-FAMILY C"/>
    <property type="match status" value="1"/>
</dbReference>
<evidence type="ECO:0000313" key="14">
    <source>
        <dbReference type="Proteomes" id="UP000277580"/>
    </source>
</evidence>
<keyword evidence="6 10" id="KW-1133">Transmembrane helix</keyword>
<feature type="region of interest" description="Disordered" evidence="9">
    <location>
        <begin position="1474"/>
        <end position="1497"/>
    </location>
</feature>
<feature type="compositionally biased region" description="Basic and acidic residues" evidence="9">
    <location>
        <begin position="369"/>
        <end position="387"/>
    </location>
</feature>
<dbReference type="GO" id="GO:0016887">
    <property type="term" value="F:ATP hydrolysis activity"/>
    <property type="evidence" value="ECO:0007669"/>
    <property type="project" value="InterPro"/>
</dbReference>
<feature type="domain" description="ABC transmembrane type-1" evidence="12">
    <location>
        <begin position="265"/>
        <end position="603"/>
    </location>
</feature>
<dbReference type="InterPro" id="IPR044726">
    <property type="entry name" value="ABCC_6TM_D2"/>
</dbReference>
<keyword evidence="13" id="KW-0378">Hydrolase</keyword>
<keyword evidence="7 10" id="KW-0472">Membrane</keyword>
<dbReference type="GO" id="GO:0016020">
    <property type="term" value="C:membrane"/>
    <property type="evidence" value="ECO:0007669"/>
    <property type="project" value="UniProtKB-SubCell"/>
</dbReference>
<comment type="subcellular location">
    <subcellularLocation>
        <location evidence="1">Membrane</location>
        <topology evidence="1">Multi-pass membrane protein</topology>
    </subcellularLocation>
</comment>
<feature type="transmembrane region" description="Helical" evidence="10">
    <location>
        <begin position="189"/>
        <end position="208"/>
    </location>
</feature>
<sequence length="1514" mass="161438">MSCPPSLDDTFGPSVARCRRSFDFTLLFTETVLTILPAALFILLAVPRIYVLLRRRKPTGVKGGWRWWAKATTITTHIGLQIAFLTTTTLNPRTRASTPSAALSLLCTLPLPALSHLTHTRSPRPDALLTTYLPLTLLLTATHLRTLALSYTALPTSLLAATLATSLILLTLESLPPPTTYPLPAEEKAAPIALSLLTWLLPLLHTGYRRTLTLTTLPPLPAALTTEAVAPRVVAAYRAAPARPLLLTTAAALWRPLLAPVPARVALIGFTFAQPFLVARVLRYLEERDKEGKGGQTETGWALVGAYGVVYVGIAVATAWYNWMTYRLMVAVRGGLVALVWEKLLVCPVPDAGGEAKPAAPSAAVSAAGEKDSSSAKDAAGTDEKAVSDSSSSAASSASVKEKEKPPAPEPDATSALTLMSTDTERILSGLKYAHEPWANVLESILAIYLLTRQVGLSSLSMVALALVCVTLSTLVAARSATLQTTWMRALQLRVSTTATTLASLKAIKLLNLESAVTGVLQGLRDNEVSAAGGFRSSVVVSVGLSYATLIFSPVVVFAAFTGVAERRGQTLDVERLFTSLTIIALLAGPLVHLFQALPALSAAWACAGRIHAFLGVSEVAVPDRSGGGGDTAVVVSGCSWGWRGVEVVGGVNTTIRRGETVMVVGPVGCGKSVFLLGLLGEVPCLAGSVRVCGSVAYCDQTPWLVNGSVRENIVGAGEWDESWYETVVRACVIDGGVAGMGSVGSGGVGLSGGQRQRVALARALYSRRAILLLDDIFSGLDRATVDSLFERLWGTDGLLRRMGTTTIFVTHGVHYLRHADAVIAFTSDGCIAEAGPTNEVLAAGGYVANLLTGAESNTGHEDDDAHITEEENTTAKEQQVVEAPKEPEEEEAEEVARDRDVYRYYFRSIGALNSAAFLLGGVCFGVLLKFPDQWLTWWSNSNATHPNERVGYYLGIYAMFNVLAFISLCAWAWHLFHGVVASSGRNLHRELLKTVMSAPFPYISRIDTGITTNRFSQDMLLVDGTLPLSLLNTAAELFTFITQLALIAAATPFILATFPLLLATTYALQHLYLRTSKQLRLLDISSKSPLYTLFNSAATGLPTLRAHAASTHLTSQTTAALNTSQKPVYLLYCVQVWLNLVLDLMVAGLALTITSIAVSGRAPLSTSAVGLALVNITTLGETLKNLVVSYTALETSLGAIARLESFARTTPREDDDTTTSLDPPPHFPATAGAAPAIEFRGVSASYTPTGPQVLTDITLSFPPATRTAIIGRSGSGKTTLLATLTRLLDPCSGTITLGGIDTRAVPRRDVRAALTVVPQDVYAFHGTVRQNLDLAGRCGDDELLRVLTRLELVGAGRPLGMEGAGVLDAQLEWGRLSVGQRQLFGLGRAVVKARGGGGKGVLVLDEAMSSVDVATERVMGAVVAEEFVGWTVVAVMHRLAGVEEGLMTFRFLVQLSCARVERANDRNSMKYHVPCQAKPSQRLSRKPSVATTTQHKNANISTTTYRTNIKSEI</sequence>
<dbReference type="Gene3D" id="1.20.1560.10">
    <property type="entry name" value="ABC transporter type 1, transmembrane domain"/>
    <property type="match status" value="2"/>
</dbReference>
<feature type="transmembrane region" description="Helical" evidence="10">
    <location>
        <begin position="545"/>
        <end position="565"/>
    </location>
</feature>
<feature type="transmembrane region" description="Helical" evidence="10">
    <location>
        <begin position="1038"/>
        <end position="1069"/>
    </location>
</feature>
<evidence type="ECO:0000256" key="3">
    <source>
        <dbReference type="ARBA" id="ARBA00022692"/>
    </source>
</evidence>
<dbReference type="InterPro" id="IPR044746">
    <property type="entry name" value="ABCC_6TM_D1"/>
</dbReference>